<sequence length="629" mass="70361">MHRTIYQARSLRTHYQFFLNFSSKPTQIRTLPLDLPSCIASLQSCAQQQDISRGRKIHSHMIVNGHLESPLSATSLINMYSKSNSIGEALWVFQASTSIHNVFVYNAIIAGLTVNDLANEAFEFYCEMRLIGIEPDKFTFPCAIKACSEFVELKKIHALLFKLGLEFDLFIGSALVHCYLKFDLMNEALEVFEGLPHRDDVVLWNAMINGYTQIGEFNKALEIFRRMGELGIIPNRFTLTGVLSALALAGDVYNGRLIHAFVIKVGYDTGIAVSNALIDMYGKCRLEIDASNIFEDIVDKDIYSWNSIISVHEQCGGHERTLSLFKRMLRAGVWPDLVSVTAALPACSNLAALMHGREIHGYMTMNGLGKHGGTYIDNAVMDMYAKCGSMREAHSVFDTMRCRDVASWNIMVMGYGMHGFGNKALDLFFRMCEAGLKPDEVSFVGVLSACSHAGFVKEGRELLAQMQPQYGVVPTIEHYSCVIDMLGRAGQLEEAYQLLSKMTVPVNPIVWRAFLSACRLHGNANLAEVAAQRVLELEPAHCGSYVLMSNIYGAAGRYEEVAEVRHTMRQQDVSKRPGCSWIELNNGVHVFVTGDRAHSEEYLIYAELDSLTERLRERGYLLDVLESSN</sequence>
<dbReference type="PANTHER" id="PTHR47926:SF498">
    <property type="entry name" value="PENTATRICOPEPTIDE REPEAT-CONTAINING PROTEIN"/>
    <property type="match status" value="1"/>
</dbReference>
<dbReference type="Pfam" id="PF12854">
    <property type="entry name" value="PPR_1"/>
    <property type="match status" value="1"/>
</dbReference>
<evidence type="ECO:0000313" key="3">
    <source>
        <dbReference type="EMBL" id="KAL2464588.1"/>
    </source>
</evidence>
<dbReference type="FunFam" id="1.25.40.10:FF:000366">
    <property type="entry name" value="Pentatricopeptide (PPR) repeat-containing protein"/>
    <property type="match status" value="1"/>
</dbReference>
<evidence type="ECO:0000256" key="2">
    <source>
        <dbReference type="PROSITE-ProRule" id="PRU00708"/>
    </source>
</evidence>
<dbReference type="InterPro" id="IPR011990">
    <property type="entry name" value="TPR-like_helical_dom_sf"/>
</dbReference>
<comment type="caution">
    <text evidence="3">The sequence shown here is derived from an EMBL/GenBank/DDBJ whole genome shotgun (WGS) entry which is preliminary data.</text>
</comment>
<dbReference type="InterPro" id="IPR046848">
    <property type="entry name" value="E_motif"/>
</dbReference>
<dbReference type="AlphaFoldDB" id="A0ABD1PMK6"/>
<dbReference type="Pfam" id="PF13041">
    <property type="entry name" value="PPR_2"/>
    <property type="match status" value="3"/>
</dbReference>
<dbReference type="InterPro" id="IPR046960">
    <property type="entry name" value="PPR_At4g14850-like_plant"/>
</dbReference>
<dbReference type="FunFam" id="1.25.40.10:FF:000031">
    <property type="entry name" value="Pentatricopeptide repeat-containing protein mitochondrial"/>
    <property type="match status" value="1"/>
</dbReference>
<dbReference type="PROSITE" id="PS51375">
    <property type="entry name" value="PPR"/>
    <property type="match status" value="4"/>
</dbReference>
<dbReference type="Pfam" id="PF20431">
    <property type="entry name" value="E_motif"/>
    <property type="match status" value="1"/>
</dbReference>
<keyword evidence="4" id="KW-1185">Reference proteome</keyword>
<gene>
    <name evidence="3" type="ORF">Fot_52544</name>
</gene>
<organism evidence="3 4">
    <name type="scientific">Forsythia ovata</name>
    <dbReference type="NCBI Taxonomy" id="205694"/>
    <lineage>
        <taxon>Eukaryota</taxon>
        <taxon>Viridiplantae</taxon>
        <taxon>Streptophyta</taxon>
        <taxon>Embryophyta</taxon>
        <taxon>Tracheophyta</taxon>
        <taxon>Spermatophyta</taxon>
        <taxon>Magnoliopsida</taxon>
        <taxon>eudicotyledons</taxon>
        <taxon>Gunneridae</taxon>
        <taxon>Pentapetalae</taxon>
        <taxon>asterids</taxon>
        <taxon>lamiids</taxon>
        <taxon>Lamiales</taxon>
        <taxon>Oleaceae</taxon>
        <taxon>Forsythieae</taxon>
        <taxon>Forsythia</taxon>
    </lineage>
</organism>
<dbReference type="EMBL" id="JBFOLJ010000018">
    <property type="protein sequence ID" value="KAL2464588.1"/>
    <property type="molecule type" value="Genomic_DNA"/>
</dbReference>
<dbReference type="Gene3D" id="1.25.40.10">
    <property type="entry name" value="Tetratricopeptide repeat domain"/>
    <property type="match status" value="5"/>
</dbReference>
<dbReference type="NCBIfam" id="TIGR00756">
    <property type="entry name" value="PPR"/>
    <property type="match status" value="5"/>
</dbReference>
<keyword evidence="1" id="KW-0677">Repeat</keyword>
<feature type="repeat" description="PPR" evidence="2">
    <location>
        <begin position="200"/>
        <end position="234"/>
    </location>
</feature>
<proteinExistence type="predicted"/>
<dbReference type="Proteomes" id="UP001604277">
    <property type="component" value="Unassembled WGS sequence"/>
</dbReference>
<feature type="repeat" description="PPR" evidence="2">
    <location>
        <begin position="404"/>
        <end position="438"/>
    </location>
</feature>
<accession>A0ABD1PMK6</accession>
<reference evidence="4" key="1">
    <citation type="submission" date="2024-07" db="EMBL/GenBank/DDBJ databases">
        <title>Two chromosome-level genome assemblies of Korean endemic species Abeliophyllum distichum and Forsythia ovata (Oleaceae).</title>
        <authorList>
            <person name="Jang H."/>
        </authorList>
    </citation>
    <scope>NUCLEOTIDE SEQUENCE [LARGE SCALE GENOMIC DNA]</scope>
</reference>
<dbReference type="Pfam" id="PF01535">
    <property type="entry name" value="PPR"/>
    <property type="match status" value="4"/>
</dbReference>
<evidence type="ECO:0000256" key="1">
    <source>
        <dbReference type="ARBA" id="ARBA00022737"/>
    </source>
</evidence>
<feature type="repeat" description="PPR" evidence="2">
    <location>
        <begin position="301"/>
        <end position="335"/>
    </location>
</feature>
<dbReference type="FunFam" id="1.25.40.10:FF:000627">
    <property type="entry name" value="Pentatricopeptide repeat-containing protein"/>
    <property type="match status" value="1"/>
</dbReference>
<dbReference type="InterPro" id="IPR002885">
    <property type="entry name" value="PPR_rpt"/>
</dbReference>
<protein>
    <submittedName>
        <fullName evidence="3">Pentatricopeptide repeat-containing protein</fullName>
    </submittedName>
</protein>
<evidence type="ECO:0000313" key="4">
    <source>
        <dbReference type="Proteomes" id="UP001604277"/>
    </source>
</evidence>
<name>A0ABD1PMK6_9LAMI</name>
<dbReference type="PANTHER" id="PTHR47926">
    <property type="entry name" value="PENTATRICOPEPTIDE REPEAT-CONTAINING PROTEIN"/>
    <property type="match status" value="1"/>
</dbReference>
<feature type="repeat" description="PPR" evidence="2">
    <location>
        <begin position="101"/>
        <end position="135"/>
    </location>
</feature>
<dbReference type="SUPFAM" id="SSF48452">
    <property type="entry name" value="TPR-like"/>
    <property type="match status" value="1"/>
</dbReference>